<dbReference type="EMBL" id="CP023699">
    <property type="protein sequence ID" value="QEU96424.1"/>
    <property type="molecule type" value="Genomic_DNA"/>
</dbReference>
<dbReference type="NCBIfam" id="TIGR01907">
    <property type="entry name" value="casE_Cse3"/>
    <property type="match status" value="1"/>
</dbReference>
<dbReference type="Proteomes" id="UP000325529">
    <property type="component" value="Chromosome"/>
</dbReference>
<evidence type="ECO:0000256" key="1">
    <source>
        <dbReference type="SAM" id="MobiDB-lite"/>
    </source>
</evidence>
<dbReference type="OrthoDB" id="9795689at2"/>
<dbReference type="KEGG" id="ska:CP970_40685"/>
<evidence type="ECO:0000313" key="2">
    <source>
        <dbReference type="EMBL" id="QEU96424.1"/>
    </source>
</evidence>
<name>A0A5J6GPW3_STRKN</name>
<protein>
    <submittedName>
        <fullName evidence="2">Type I-E CRISPR-associated protein Cas6/Cse3/CasE</fullName>
    </submittedName>
</protein>
<sequence length="244" mass="26370">MGHHSVTTTAAAARFVATHSVLTLDARHPYAAKSLIDAHDMHRTVMSGFRGWAEDGDADARAQMGVLSTWSVDLKAGALVLVVQSQVPGDWTNIPRSALTDKPRIITVDRTLRTGDTLTFRTVVNPTYSRPTGLPTAERGRGRRAAHTRPDHVKKWFARRLQPESQSRTAPDGVVRIGATADPANLNIRMLPTVSSPGPHQGLRIARAEIRGVLTVTDPAALVDAMTRGIGHARAYGCGLLLTR</sequence>
<dbReference type="AlphaFoldDB" id="A0A5J6GPW3"/>
<proteinExistence type="predicted"/>
<dbReference type="Gene3D" id="3.30.70.1210">
    <property type="entry name" value="Crispr-associated protein, domain 2"/>
    <property type="match status" value="1"/>
</dbReference>
<dbReference type="Gene3D" id="3.30.70.1200">
    <property type="entry name" value="Crispr-associated protein, domain 1"/>
    <property type="match status" value="1"/>
</dbReference>
<dbReference type="InterPro" id="IPR010179">
    <property type="entry name" value="CRISPR-assoc_prot_Cse3"/>
</dbReference>
<dbReference type="SUPFAM" id="SSF117987">
    <property type="entry name" value="CRISPR-associated protein"/>
    <property type="match status" value="2"/>
</dbReference>
<reference evidence="2 3" key="1">
    <citation type="submission" date="2017-09" db="EMBL/GenBank/DDBJ databases">
        <authorList>
            <person name="Lee N."/>
            <person name="Cho B.-K."/>
        </authorList>
    </citation>
    <scope>NUCLEOTIDE SEQUENCE [LARGE SCALE GENOMIC DNA]</scope>
    <source>
        <strain evidence="2 3">ATCC 12853</strain>
    </source>
</reference>
<accession>A0A5J6GPW3</accession>
<dbReference type="SMART" id="SM01101">
    <property type="entry name" value="CRISPR_assoc"/>
    <property type="match status" value="1"/>
</dbReference>
<keyword evidence="3" id="KW-1185">Reference proteome</keyword>
<dbReference type="Pfam" id="PF08798">
    <property type="entry name" value="CRISPR_assoc"/>
    <property type="match status" value="1"/>
</dbReference>
<gene>
    <name evidence="2" type="primary">cas6e</name>
    <name evidence="2" type="ORF">CP970_40685</name>
</gene>
<evidence type="ECO:0000313" key="3">
    <source>
        <dbReference type="Proteomes" id="UP000325529"/>
    </source>
</evidence>
<organism evidence="2 3">
    <name type="scientific">Streptomyces kanamyceticus</name>
    <dbReference type="NCBI Taxonomy" id="1967"/>
    <lineage>
        <taxon>Bacteria</taxon>
        <taxon>Bacillati</taxon>
        <taxon>Actinomycetota</taxon>
        <taxon>Actinomycetes</taxon>
        <taxon>Kitasatosporales</taxon>
        <taxon>Streptomycetaceae</taxon>
        <taxon>Streptomyces</taxon>
    </lineage>
</organism>
<feature type="region of interest" description="Disordered" evidence="1">
    <location>
        <begin position="127"/>
        <end position="150"/>
    </location>
</feature>